<name>A0ABM7FDX4_9ACTN</name>
<organism evidence="2 3">
    <name type="scientific">Streptomyces graminofaciens</name>
    <dbReference type="NCBI Taxonomy" id="68212"/>
    <lineage>
        <taxon>Bacteria</taxon>
        <taxon>Bacillati</taxon>
        <taxon>Actinomycetota</taxon>
        <taxon>Actinomycetes</taxon>
        <taxon>Kitasatosporales</taxon>
        <taxon>Streptomycetaceae</taxon>
        <taxon>Streptomyces</taxon>
    </lineage>
</organism>
<gene>
    <name evidence="2" type="ORF">SGFS_065420</name>
</gene>
<dbReference type="InterPro" id="IPR058158">
    <property type="entry name" value="Phage_zn-bd_3"/>
</dbReference>
<proteinExistence type="predicted"/>
<evidence type="ECO:0000259" key="1">
    <source>
        <dbReference type="Pfam" id="PF24071"/>
    </source>
</evidence>
<protein>
    <recommendedName>
        <fullName evidence="1">Phage FDXHR zinc binding domain-containing protein</fullName>
    </recommendedName>
</protein>
<accession>A0ABM7FDX4</accession>
<reference evidence="2 3" key="2">
    <citation type="journal article" date="2023" name="ChemBioChem">
        <title>Acyltransferase Domain Exchange between Two Independent Type I Polyketide Synthases in the Same Producer Strain of Macrolide Antibiotics.</title>
        <authorList>
            <person name="Kudo F."/>
            <person name="Kishikawa K."/>
            <person name="Tsuboi K."/>
            <person name="Kido T."/>
            <person name="Usui T."/>
            <person name="Hashimoto J."/>
            <person name="Shin-Ya K."/>
            <person name="Miyanaga A."/>
            <person name="Eguchi T."/>
        </authorList>
    </citation>
    <scope>NUCLEOTIDE SEQUENCE [LARGE SCALE GENOMIC DNA]</scope>
    <source>
        <strain evidence="2 3">A-8890</strain>
    </source>
</reference>
<dbReference type="Proteomes" id="UP001321542">
    <property type="component" value="Chromosome"/>
</dbReference>
<reference evidence="2 3" key="1">
    <citation type="journal article" date="2010" name="ChemBioChem">
        <title>Cloning and characterization of the biosynthetic gene cluster of 16-membered macrolide antibiotic FD-891: involvement of a dual functional cytochrome P450 monooxygenase catalyzing epoxidation and hydroxylation.</title>
        <authorList>
            <person name="Kudo F."/>
            <person name="Motegi A."/>
            <person name="Mizoue K."/>
            <person name="Eguchi T."/>
        </authorList>
    </citation>
    <scope>NUCLEOTIDE SEQUENCE [LARGE SCALE GENOMIC DNA]</scope>
    <source>
        <strain evidence="2 3">A-8890</strain>
    </source>
</reference>
<keyword evidence="3" id="KW-1185">Reference proteome</keyword>
<evidence type="ECO:0000313" key="3">
    <source>
        <dbReference type="Proteomes" id="UP001321542"/>
    </source>
</evidence>
<dbReference type="EMBL" id="AP018448">
    <property type="protein sequence ID" value="BBC35248.1"/>
    <property type="molecule type" value="Genomic_DNA"/>
</dbReference>
<dbReference type="Pfam" id="PF24071">
    <property type="entry name" value="Phage_zn_bind_3"/>
    <property type="match status" value="1"/>
</dbReference>
<dbReference type="RefSeq" id="WP_286255443.1">
    <property type="nucleotide sequence ID" value="NZ_AP018448.1"/>
</dbReference>
<sequence>MITHGECGKTWTGLRRAHCPSCHETFNSDSAAEKHRVGRPGIDRRCVDPATVGLIAVEQPWGPCWQAPGSDLRFTTNADAEAA</sequence>
<feature type="domain" description="Phage FDXHR zinc binding" evidence="1">
    <location>
        <begin position="2"/>
        <end position="52"/>
    </location>
</feature>
<evidence type="ECO:0000313" key="2">
    <source>
        <dbReference type="EMBL" id="BBC35248.1"/>
    </source>
</evidence>